<gene>
    <name evidence="3" type="ORF">GCM10009665_56840</name>
</gene>
<protein>
    <submittedName>
        <fullName evidence="3">Septum formation initiator</fullName>
    </submittedName>
</protein>
<dbReference type="Gene3D" id="3.40.50.300">
    <property type="entry name" value="P-loop containing nucleotide triphosphate hydrolases"/>
    <property type="match status" value="1"/>
</dbReference>
<evidence type="ECO:0000313" key="4">
    <source>
        <dbReference type="Proteomes" id="UP001500037"/>
    </source>
</evidence>
<comment type="caution">
    <text evidence="3">The sequence shown here is derived from an EMBL/GenBank/DDBJ whole genome shotgun (WGS) entry which is preliminary data.</text>
</comment>
<feature type="domain" description="Rv3660c-like CheY-like N-terminal" evidence="2">
    <location>
        <begin position="25"/>
        <end position="128"/>
    </location>
</feature>
<dbReference type="EMBL" id="BAAALF010000133">
    <property type="protein sequence ID" value="GAA1259362.1"/>
    <property type="molecule type" value="Genomic_DNA"/>
</dbReference>
<dbReference type="Pfam" id="PF01656">
    <property type="entry name" value="CbiA"/>
    <property type="match status" value="1"/>
</dbReference>
<proteinExistence type="predicted"/>
<keyword evidence="4" id="KW-1185">Reference proteome</keyword>
<dbReference type="Proteomes" id="UP001500037">
    <property type="component" value="Unassembled WGS sequence"/>
</dbReference>
<dbReference type="InterPro" id="IPR050625">
    <property type="entry name" value="ParA/MinD_ATPase"/>
</dbReference>
<dbReference type="PANTHER" id="PTHR43384">
    <property type="entry name" value="SEPTUM SITE-DETERMINING PROTEIN MIND HOMOLOG, CHLOROPLASTIC-RELATED"/>
    <property type="match status" value="1"/>
</dbReference>
<evidence type="ECO:0000259" key="1">
    <source>
        <dbReference type="Pfam" id="PF01656"/>
    </source>
</evidence>
<evidence type="ECO:0000259" key="2">
    <source>
        <dbReference type="Pfam" id="PF26563"/>
    </source>
</evidence>
<sequence length="372" mass="38401">MPAPAIDQYGSRSDDPQSRHPLVLTGDGVLADHLSRLCAAVGVEPQVFSGAPPPRHRWESAPLVLVGDDQFERCVGLTRRAGVLLLGLDLDDGDVWVRGVQLGAEQVLFLPDAQAWLLDRIADAVEDVGAPALTVAVIGGRGGAGASTLACALAITAARARHRTMLIDADPLGGGLDVLLGGELAEGLRWPDLAGSRGRVSGAELAEALPQLHSLTALSWDRGEPVEVSPEAMRTVLAAARRRGGLVVVDLPRRLDPAAVQALAQADTGLLVVPTELRAMAAAGRVGAAVGAHLPDLRAVVRLPGPLGLRSQEIARGLGLPLAGEISHEPGLTLDAERGTPPGLRGHGPLARFCAAYLGEVLPPVVEGGAAV</sequence>
<organism evidence="3 4">
    <name type="scientific">Kitasatospora nipponensis</name>
    <dbReference type="NCBI Taxonomy" id="258049"/>
    <lineage>
        <taxon>Bacteria</taxon>
        <taxon>Bacillati</taxon>
        <taxon>Actinomycetota</taxon>
        <taxon>Actinomycetes</taxon>
        <taxon>Kitasatosporales</taxon>
        <taxon>Streptomycetaceae</taxon>
        <taxon>Kitasatospora</taxon>
    </lineage>
</organism>
<dbReference type="SUPFAM" id="SSF52540">
    <property type="entry name" value="P-loop containing nucleoside triphosphate hydrolases"/>
    <property type="match status" value="1"/>
</dbReference>
<dbReference type="PANTHER" id="PTHR43384:SF11">
    <property type="entry name" value="SEPTUM SITE DETERMINING PROTEIN"/>
    <property type="match status" value="1"/>
</dbReference>
<dbReference type="Pfam" id="PF26563">
    <property type="entry name" value="Rv3660c_N"/>
    <property type="match status" value="1"/>
</dbReference>
<dbReference type="InterPro" id="IPR059050">
    <property type="entry name" value="Rv3660c_N"/>
</dbReference>
<dbReference type="InterPro" id="IPR002586">
    <property type="entry name" value="CobQ/CobB/MinD/ParA_Nub-bd_dom"/>
</dbReference>
<reference evidence="3 4" key="1">
    <citation type="journal article" date="2019" name="Int. J. Syst. Evol. Microbiol.">
        <title>The Global Catalogue of Microorganisms (GCM) 10K type strain sequencing project: providing services to taxonomists for standard genome sequencing and annotation.</title>
        <authorList>
            <consortium name="The Broad Institute Genomics Platform"/>
            <consortium name="The Broad Institute Genome Sequencing Center for Infectious Disease"/>
            <person name="Wu L."/>
            <person name="Ma J."/>
        </authorList>
    </citation>
    <scope>NUCLEOTIDE SEQUENCE [LARGE SCALE GENOMIC DNA]</scope>
    <source>
        <strain evidence="3 4">JCM 13004</strain>
    </source>
</reference>
<accession>A0ABN1WPX2</accession>
<dbReference type="NCBIfam" id="TIGR03815">
    <property type="entry name" value="CpaE_hom_Actino"/>
    <property type="match status" value="1"/>
</dbReference>
<dbReference type="InterPro" id="IPR022521">
    <property type="entry name" value="Rv3660c"/>
</dbReference>
<feature type="domain" description="CobQ/CobB/MinD/ParA nucleotide binding" evidence="1">
    <location>
        <begin position="135"/>
        <end position="171"/>
    </location>
</feature>
<name>A0ABN1WPX2_9ACTN</name>
<evidence type="ECO:0000313" key="3">
    <source>
        <dbReference type="EMBL" id="GAA1259362.1"/>
    </source>
</evidence>
<dbReference type="RefSeq" id="WP_344444885.1">
    <property type="nucleotide sequence ID" value="NZ_BAAALF010000133.1"/>
</dbReference>
<dbReference type="InterPro" id="IPR027417">
    <property type="entry name" value="P-loop_NTPase"/>
</dbReference>